<dbReference type="EMBL" id="WBJX01000008">
    <property type="protein sequence ID" value="KAB1636068.1"/>
    <property type="molecule type" value="Genomic_DNA"/>
</dbReference>
<accession>A0A7J5AX98</accession>
<dbReference type="OrthoDB" id="5122457at2"/>
<dbReference type="AlphaFoldDB" id="A0A7J5AX98"/>
<proteinExistence type="predicted"/>
<feature type="region of interest" description="Disordered" evidence="1">
    <location>
        <begin position="57"/>
        <end position="81"/>
    </location>
</feature>
<keyword evidence="3" id="KW-1185">Reference proteome</keyword>
<sequence>MILGMGRPSKGERDAIMAKPAMPLAKVIRANAEASGYTNGDYITKLVAEALGMPEYAPKPDKADHGATQLPLETEAHSAAA</sequence>
<protein>
    <recommendedName>
        <fullName evidence="4">Toxin-antitoxin system</fullName>
    </recommendedName>
</protein>
<organism evidence="2 3">
    <name type="scientific">Pseudoclavibacter terrae</name>
    <dbReference type="NCBI Taxonomy" id="1530195"/>
    <lineage>
        <taxon>Bacteria</taxon>
        <taxon>Bacillati</taxon>
        <taxon>Actinomycetota</taxon>
        <taxon>Actinomycetes</taxon>
        <taxon>Micrococcales</taxon>
        <taxon>Microbacteriaceae</taxon>
        <taxon>Pseudoclavibacter</taxon>
    </lineage>
</organism>
<dbReference type="RefSeq" id="WP_151425039.1">
    <property type="nucleotide sequence ID" value="NZ_WBJX01000008.1"/>
</dbReference>
<evidence type="ECO:0000313" key="3">
    <source>
        <dbReference type="Proteomes" id="UP000490386"/>
    </source>
</evidence>
<dbReference type="Proteomes" id="UP000490386">
    <property type="component" value="Unassembled WGS sequence"/>
</dbReference>
<evidence type="ECO:0000256" key="1">
    <source>
        <dbReference type="SAM" id="MobiDB-lite"/>
    </source>
</evidence>
<reference evidence="2 3" key="1">
    <citation type="submission" date="2019-09" db="EMBL/GenBank/DDBJ databases">
        <title>Phylogeny of genus Pseudoclavibacter and closely related genus.</title>
        <authorList>
            <person name="Li Y."/>
        </authorList>
    </citation>
    <scope>NUCLEOTIDE SEQUENCE [LARGE SCALE GENOMIC DNA]</scope>
    <source>
        <strain evidence="2 3">THG-MD12</strain>
    </source>
</reference>
<gene>
    <name evidence="2" type="ORF">F8O03_17570</name>
</gene>
<evidence type="ECO:0000313" key="2">
    <source>
        <dbReference type="EMBL" id="KAB1636068.1"/>
    </source>
</evidence>
<evidence type="ECO:0008006" key="4">
    <source>
        <dbReference type="Google" id="ProtNLM"/>
    </source>
</evidence>
<name>A0A7J5AX98_9MICO</name>
<comment type="caution">
    <text evidence="2">The sequence shown here is derived from an EMBL/GenBank/DDBJ whole genome shotgun (WGS) entry which is preliminary data.</text>
</comment>